<comment type="caution">
    <text evidence="2">The sequence shown here is derived from an EMBL/GenBank/DDBJ whole genome shotgun (WGS) entry which is preliminary data.</text>
</comment>
<dbReference type="Proteomes" id="UP001501556">
    <property type="component" value="Unassembled WGS sequence"/>
</dbReference>
<evidence type="ECO:0000256" key="1">
    <source>
        <dbReference type="SAM" id="Phobius"/>
    </source>
</evidence>
<evidence type="ECO:0000313" key="3">
    <source>
        <dbReference type="Proteomes" id="UP001501556"/>
    </source>
</evidence>
<gene>
    <name evidence="2" type="ORF">GCM10022407_09070</name>
</gene>
<keyword evidence="1" id="KW-0472">Membrane</keyword>
<accession>A0ABP7PGI9</accession>
<keyword evidence="1" id="KW-1133">Transmembrane helix</keyword>
<sequence>MIEALLVILTPLFFMPLMTAFMASSHGRSFWRWFGIGCALPYLSLFVVMFVVHHDKKKLTAALAA</sequence>
<keyword evidence="1" id="KW-0812">Transmembrane</keyword>
<keyword evidence="3" id="KW-1185">Reference proteome</keyword>
<protein>
    <submittedName>
        <fullName evidence="2">Uncharacterized protein</fullName>
    </submittedName>
</protein>
<dbReference type="EMBL" id="BAABDI010000004">
    <property type="protein sequence ID" value="GAA3964697.1"/>
    <property type="molecule type" value="Genomic_DNA"/>
</dbReference>
<organism evidence="2 3">
    <name type="scientific">Hymenobacter antarcticus</name>
    <dbReference type="NCBI Taxonomy" id="486270"/>
    <lineage>
        <taxon>Bacteria</taxon>
        <taxon>Pseudomonadati</taxon>
        <taxon>Bacteroidota</taxon>
        <taxon>Cytophagia</taxon>
        <taxon>Cytophagales</taxon>
        <taxon>Hymenobacteraceae</taxon>
        <taxon>Hymenobacter</taxon>
    </lineage>
</organism>
<dbReference type="RefSeq" id="WP_345121471.1">
    <property type="nucleotide sequence ID" value="NZ_BAABDI010000004.1"/>
</dbReference>
<reference evidence="3" key="1">
    <citation type="journal article" date="2019" name="Int. J. Syst. Evol. Microbiol.">
        <title>The Global Catalogue of Microorganisms (GCM) 10K type strain sequencing project: providing services to taxonomists for standard genome sequencing and annotation.</title>
        <authorList>
            <consortium name="The Broad Institute Genomics Platform"/>
            <consortium name="The Broad Institute Genome Sequencing Center for Infectious Disease"/>
            <person name="Wu L."/>
            <person name="Ma J."/>
        </authorList>
    </citation>
    <scope>NUCLEOTIDE SEQUENCE [LARGE SCALE GENOMIC DNA]</scope>
    <source>
        <strain evidence="3">JCM 17217</strain>
    </source>
</reference>
<feature type="transmembrane region" description="Helical" evidence="1">
    <location>
        <begin position="33"/>
        <end position="52"/>
    </location>
</feature>
<name>A0ABP7PGI9_9BACT</name>
<evidence type="ECO:0000313" key="2">
    <source>
        <dbReference type="EMBL" id="GAA3964697.1"/>
    </source>
</evidence>
<proteinExistence type="predicted"/>